<dbReference type="Proteomes" id="UP000078237">
    <property type="component" value="Unassembled WGS sequence"/>
</dbReference>
<evidence type="ECO:0000313" key="3">
    <source>
        <dbReference type="Proteomes" id="UP000078237"/>
    </source>
</evidence>
<feature type="region of interest" description="Disordered" evidence="1">
    <location>
        <begin position="1"/>
        <end position="57"/>
    </location>
</feature>
<sequence length="355" mass="37273">MGAENEKMGGENLPFRVPDAPTIDPSYLAPHQTSNWSNQGQGDGVDGASPPQNAPQTYFPYQQPPPYLFSIPGINTAQTPLVPVSEPTYNYGGFIVKNTATQHELNLAKECSDLHDKMTASTDQAGVVHIAKAELDRFLELYRLLSIPKDLHNQLDQQPAAAATTAGRNTTTNLSQASDLFHQGYRAGYASAFELGRRSASPVAYKMHIGALTAVSRRVSLLRHNLGRLRDGDGLAAALAELDVAVQRLLAQTRAAAASEGLSFNDMFQIAVQGKYAEYIGLAGVEPTVEGWDGGALAGAGAGAGAGAPAAAINEIALGQAGGGEVMEGGWQVETGIGMQMGEGFDHDGAWVGGL</sequence>
<organism evidence="2 3">
    <name type="scientific">Madurella mycetomatis</name>
    <dbReference type="NCBI Taxonomy" id="100816"/>
    <lineage>
        <taxon>Eukaryota</taxon>
        <taxon>Fungi</taxon>
        <taxon>Dikarya</taxon>
        <taxon>Ascomycota</taxon>
        <taxon>Pezizomycotina</taxon>
        <taxon>Sordariomycetes</taxon>
        <taxon>Sordariomycetidae</taxon>
        <taxon>Sordariales</taxon>
        <taxon>Sordariales incertae sedis</taxon>
        <taxon>Madurella</taxon>
    </lineage>
</organism>
<name>A0A175W0K2_9PEZI</name>
<reference evidence="2 3" key="1">
    <citation type="journal article" date="2016" name="Genome Announc.">
        <title>Genome Sequence of Madurella mycetomatis mm55, Isolated from a Human Mycetoma Case in Sudan.</title>
        <authorList>
            <person name="Smit S."/>
            <person name="Derks M.F."/>
            <person name="Bervoets S."/>
            <person name="Fahal A."/>
            <person name="van Leeuwen W."/>
            <person name="van Belkum A."/>
            <person name="van de Sande W.W."/>
        </authorList>
    </citation>
    <scope>NUCLEOTIDE SEQUENCE [LARGE SCALE GENOMIC DNA]</scope>
    <source>
        <strain evidence="3">mm55</strain>
    </source>
</reference>
<evidence type="ECO:0000313" key="2">
    <source>
        <dbReference type="EMBL" id="KXX76969.1"/>
    </source>
</evidence>
<dbReference type="VEuPathDB" id="FungiDB:MMYC01_207142"/>
<comment type="caution">
    <text evidence="2">The sequence shown here is derived from an EMBL/GenBank/DDBJ whole genome shotgun (WGS) entry which is preliminary data.</text>
</comment>
<dbReference type="AlphaFoldDB" id="A0A175W0K2"/>
<feature type="compositionally biased region" description="Polar residues" evidence="1">
    <location>
        <begin position="31"/>
        <end position="40"/>
    </location>
</feature>
<accession>A0A175W0K2</accession>
<gene>
    <name evidence="2" type="ORF">MMYC01_207142</name>
</gene>
<keyword evidence="3" id="KW-1185">Reference proteome</keyword>
<dbReference type="EMBL" id="LCTW02000183">
    <property type="protein sequence ID" value="KXX76969.1"/>
    <property type="molecule type" value="Genomic_DNA"/>
</dbReference>
<evidence type="ECO:0000256" key="1">
    <source>
        <dbReference type="SAM" id="MobiDB-lite"/>
    </source>
</evidence>
<proteinExistence type="predicted"/>
<protein>
    <submittedName>
        <fullName evidence="2">Uncharacterized protein</fullName>
    </submittedName>
</protein>